<dbReference type="EMBL" id="OKRB01000099">
    <property type="protein sequence ID" value="SPE24007.1"/>
    <property type="molecule type" value="Genomic_DNA"/>
</dbReference>
<keyword evidence="1" id="KW-0812">Transmembrane</keyword>
<reference evidence="3" key="1">
    <citation type="submission" date="2018-02" db="EMBL/GenBank/DDBJ databases">
        <authorList>
            <person name="Hausmann B."/>
        </authorList>
    </citation>
    <scope>NUCLEOTIDE SEQUENCE [LARGE SCALE GENOMIC DNA]</scope>
    <source>
        <strain evidence="3">Peat soil MAG SbA5</strain>
    </source>
</reference>
<proteinExistence type="predicted"/>
<keyword evidence="1" id="KW-0472">Membrane</keyword>
<sequence>MKLRDRTGLVDLINVVCITLPPIWFSPISGIGYALLCPALFFSWSASHPAKFALAALTERQITSLSQDPGSLEATHPPRSHLPGTDVRFRYLLRLVVLKSKPQIC</sequence>
<dbReference type="Proteomes" id="UP000239735">
    <property type="component" value="Unassembled WGS sequence"/>
</dbReference>
<evidence type="ECO:0000313" key="2">
    <source>
        <dbReference type="EMBL" id="SPE24007.1"/>
    </source>
</evidence>
<protein>
    <submittedName>
        <fullName evidence="2">Uncharacterized protein</fullName>
    </submittedName>
</protein>
<accession>A0A2N9LLB1</accession>
<dbReference type="AlphaFoldDB" id="A0A2N9LLB1"/>
<organism evidence="2 3">
    <name type="scientific">Candidatus Sulfuritelmatomonas gaucii</name>
    <dbReference type="NCBI Taxonomy" id="2043161"/>
    <lineage>
        <taxon>Bacteria</taxon>
        <taxon>Pseudomonadati</taxon>
        <taxon>Acidobacteriota</taxon>
        <taxon>Terriglobia</taxon>
        <taxon>Terriglobales</taxon>
        <taxon>Acidobacteriaceae</taxon>
        <taxon>Candidatus Sulfuritelmatomonas</taxon>
    </lineage>
</organism>
<gene>
    <name evidence="2" type="ORF">SBA5_410049</name>
</gene>
<feature type="transmembrane region" description="Helical" evidence="1">
    <location>
        <begin position="12"/>
        <end position="36"/>
    </location>
</feature>
<name>A0A2N9LLB1_9BACT</name>
<keyword evidence="1" id="KW-1133">Transmembrane helix</keyword>
<evidence type="ECO:0000313" key="3">
    <source>
        <dbReference type="Proteomes" id="UP000239735"/>
    </source>
</evidence>
<evidence type="ECO:0000256" key="1">
    <source>
        <dbReference type="SAM" id="Phobius"/>
    </source>
</evidence>